<dbReference type="Gene3D" id="3.40.50.12780">
    <property type="entry name" value="N-terminal domain of ligase-like"/>
    <property type="match status" value="1"/>
</dbReference>
<dbReference type="GeneID" id="92379401"/>
<accession>A0A1G4I4K8</accession>
<keyword evidence="1" id="KW-0472">Membrane</keyword>
<proteinExistence type="predicted"/>
<evidence type="ECO:0000259" key="2">
    <source>
        <dbReference type="Pfam" id="PF00501"/>
    </source>
</evidence>
<dbReference type="InterPro" id="IPR000873">
    <property type="entry name" value="AMP-dep_synth/lig_dom"/>
</dbReference>
<protein>
    <submittedName>
        <fullName evidence="3">Long-chain-fatty-acid--CoA ligase 5 (Long-chain acyl-CoA synthetase 5) (LACS 5), putative</fullName>
        <ecNumber evidence="3">6.2.1.3</ecNumber>
    </submittedName>
</protein>
<keyword evidence="4" id="KW-1185">Reference proteome</keyword>
<keyword evidence="3" id="KW-0436">Ligase</keyword>
<feature type="domain" description="AMP-dependent synthetase/ligase" evidence="2">
    <location>
        <begin position="114"/>
        <end position="524"/>
    </location>
</feature>
<feature type="transmembrane region" description="Helical" evidence="1">
    <location>
        <begin position="703"/>
        <end position="734"/>
    </location>
</feature>
<dbReference type="PROSITE" id="PS00455">
    <property type="entry name" value="AMP_BINDING"/>
    <property type="match status" value="1"/>
</dbReference>
<dbReference type="PANTHER" id="PTHR43272">
    <property type="entry name" value="LONG-CHAIN-FATTY-ACID--COA LIGASE"/>
    <property type="match status" value="1"/>
</dbReference>
<feature type="transmembrane region" description="Helical" evidence="1">
    <location>
        <begin position="741"/>
        <end position="757"/>
    </location>
</feature>
<sequence length="802" mass="90638">MGGCVASLIESRNTKSLVDNDDILQYNKLPCQIRVVAGTEREDASPVYRKFDVTDEDFEKMSHDAYHGEPLIQLIREICGLRGEKVAMAYRNMQRVERNVVKDASGKSKTMDMYVFSPGRRNISYKQLWETVENFSKGLCEIGLQERQCLALFEETRWEWYASLLSAWCHNMIVATVYANLGEDALRYALREAQCGCIICNGKNVPVLLDKVKLKEMGNPVVIYLDDLPTNVDIMDLRVYKWSTVVEMGAKSEKAQLNIPTCENCDDTALIMYTSGTTGDPKGVVHTHGSLASGVYALSIRLSEVFGDPRDDETYCSYLPLAHIMELAVLSILMLRGCLIGFGSPRTITNTFSKPHGDLVEYRPFVLSAVPRVFDTIKKNVEAMLPSPGSIKRTVFERGYQARLKALRDGKETPYLNEKVFNKVRQATGGNVRLYFSGGAPLSPATQEFINVVLGTVIQGWGLTETVCCGGTQFPGSLESESIGRMIDTVELRLLDTPEYRHTDKPEPRGEILLRGPFLFKEYYKQKALTEEVIDSEGWFHTGDVGCVSKNGTLRIIGRVKALVKNSNGEYLALESLEATYGQNKLCTPNGVCVLVHPQRSYIAALALTTEQLIMPFAKEHKIRGTYPEILENVELRKKVCESFQETGRAAGKKSFEIVRDVRLLSDEWTPENGVLTAAAKLKRRIIDERYKELIEEIFRNDVFFFVTSLFILRLRLFSLRFFGLIFFVFPYYLSLTSTKLFFSYPFFHLIFHFHSTSFSPSPKSTFFSPSLVSSRFVFLVFSIIVLVLMSQVVCCYASLHL</sequence>
<dbReference type="VEuPathDB" id="TriTrypDB:TEOVI_000546100"/>
<organism evidence="3 4">
    <name type="scientific">Trypanosoma equiperdum</name>
    <dbReference type="NCBI Taxonomy" id="5694"/>
    <lineage>
        <taxon>Eukaryota</taxon>
        <taxon>Discoba</taxon>
        <taxon>Euglenozoa</taxon>
        <taxon>Kinetoplastea</taxon>
        <taxon>Metakinetoplastina</taxon>
        <taxon>Trypanosomatida</taxon>
        <taxon>Trypanosomatidae</taxon>
        <taxon>Trypanosoma</taxon>
    </lineage>
</organism>
<dbReference type="EC" id="6.2.1.3" evidence="3"/>
<dbReference type="CDD" id="cd17639">
    <property type="entry name" value="LC_FACS_euk1"/>
    <property type="match status" value="1"/>
</dbReference>
<dbReference type="InterPro" id="IPR020845">
    <property type="entry name" value="AMP-binding_CS"/>
</dbReference>
<dbReference type="Proteomes" id="UP000195570">
    <property type="component" value="Unassembled WGS sequence"/>
</dbReference>
<dbReference type="GO" id="GO:0005783">
    <property type="term" value="C:endoplasmic reticulum"/>
    <property type="evidence" value="ECO:0007669"/>
    <property type="project" value="TreeGrafter"/>
</dbReference>
<reference evidence="3" key="1">
    <citation type="submission" date="2016-09" db="EMBL/GenBank/DDBJ databases">
        <authorList>
            <person name="Hebert L."/>
            <person name="Moumen B."/>
        </authorList>
    </citation>
    <scope>NUCLEOTIDE SEQUENCE [LARGE SCALE GENOMIC DNA]</scope>
    <source>
        <strain evidence="3">OVI</strain>
    </source>
</reference>
<keyword evidence="1" id="KW-0812">Transmembrane</keyword>
<evidence type="ECO:0000313" key="3">
    <source>
        <dbReference type="EMBL" id="SCU66779.1"/>
    </source>
</evidence>
<dbReference type="PANTHER" id="PTHR43272:SF105">
    <property type="entry name" value="ACYL COA SYNTHETASE, PUTATIVE-RELATED"/>
    <property type="match status" value="1"/>
</dbReference>
<gene>
    <name evidence="3" type="ORF">TEOVI_000546100</name>
</gene>
<dbReference type="InterPro" id="IPR042099">
    <property type="entry name" value="ANL_N_sf"/>
</dbReference>
<comment type="caution">
    <text evidence="3">The sequence shown here is derived from an EMBL/GenBank/DDBJ whole genome shotgun (WGS) entry which is preliminary data.</text>
</comment>
<name>A0A1G4I4K8_TRYEQ</name>
<dbReference type="GO" id="GO:0016020">
    <property type="term" value="C:membrane"/>
    <property type="evidence" value="ECO:0007669"/>
    <property type="project" value="TreeGrafter"/>
</dbReference>
<dbReference type="AlphaFoldDB" id="A0A1G4I4K8"/>
<keyword evidence="1" id="KW-1133">Transmembrane helix</keyword>
<dbReference type="RefSeq" id="XP_067078183.1">
    <property type="nucleotide sequence ID" value="XM_067222082.1"/>
</dbReference>
<evidence type="ECO:0000256" key="1">
    <source>
        <dbReference type="SAM" id="Phobius"/>
    </source>
</evidence>
<dbReference type="Pfam" id="PF00501">
    <property type="entry name" value="AMP-binding"/>
    <property type="match status" value="1"/>
</dbReference>
<evidence type="ECO:0000313" key="4">
    <source>
        <dbReference type="Proteomes" id="UP000195570"/>
    </source>
</evidence>
<dbReference type="EMBL" id="CZPT02000615">
    <property type="protein sequence ID" value="SCU66779.1"/>
    <property type="molecule type" value="Genomic_DNA"/>
</dbReference>
<feature type="transmembrane region" description="Helical" evidence="1">
    <location>
        <begin position="777"/>
        <end position="800"/>
    </location>
</feature>
<dbReference type="SUPFAM" id="SSF56801">
    <property type="entry name" value="Acetyl-CoA synthetase-like"/>
    <property type="match status" value="1"/>
</dbReference>
<dbReference type="GO" id="GO:0004467">
    <property type="term" value="F:long-chain fatty acid-CoA ligase activity"/>
    <property type="evidence" value="ECO:0007669"/>
    <property type="project" value="UniProtKB-EC"/>
</dbReference>